<dbReference type="RefSeq" id="WP_348718468.1">
    <property type="nucleotide sequence ID" value="NZ_CAXJIO010000015.1"/>
</dbReference>
<feature type="transmembrane region" description="Helical" evidence="1">
    <location>
        <begin position="9"/>
        <end position="30"/>
    </location>
</feature>
<organism evidence="2 3">
    <name type="scientific">Tenacibaculum polynesiense</name>
    <dbReference type="NCBI Taxonomy" id="3137857"/>
    <lineage>
        <taxon>Bacteria</taxon>
        <taxon>Pseudomonadati</taxon>
        <taxon>Bacteroidota</taxon>
        <taxon>Flavobacteriia</taxon>
        <taxon>Flavobacteriales</taxon>
        <taxon>Flavobacteriaceae</taxon>
        <taxon>Tenacibaculum</taxon>
    </lineage>
</organism>
<keyword evidence="1" id="KW-0472">Membrane</keyword>
<evidence type="ECO:0000313" key="2">
    <source>
        <dbReference type="EMBL" id="CAL2104195.1"/>
    </source>
</evidence>
<comment type="caution">
    <text evidence="2">The sequence shown here is derived from an EMBL/GenBank/DDBJ whole genome shotgun (WGS) entry which is preliminary data.</text>
</comment>
<dbReference type="EMBL" id="CAXJIO010000015">
    <property type="protein sequence ID" value="CAL2104195.1"/>
    <property type="molecule type" value="Genomic_DNA"/>
</dbReference>
<sequence length="248" mass="28053">MKNQQRELVFLRSFAVTVGLGILAFLSYSFKSGNPFNQKFGTIDVERINIIEKDGTVKMVITNADHFPTKGDAINGRINHKRKKRAGMLFFNEDGMECGGFIYDGAKNEQGHSAGLSLTYDQFDGDQVMQLLSTDKKVNGKRYKSNLLVFNDQGDHVTQQGNNTLQNEIKAIKDPKLRKAKYEEYKKKGLLSTHTPRVALGNFVNNKGLYLFDDNGKPRALFCIDENNKVKLETYDEKGNVLNSWPTK</sequence>
<reference evidence="2 3" key="1">
    <citation type="submission" date="2024-05" db="EMBL/GenBank/DDBJ databases">
        <authorList>
            <person name="Duchaud E."/>
        </authorList>
    </citation>
    <scope>NUCLEOTIDE SEQUENCE [LARGE SCALE GENOMIC DNA]</scope>
    <source>
        <strain evidence="2">Ena-SAMPLE-TAB-13-05-2024-13:56:06:370-140308</strain>
    </source>
</reference>
<gene>
    <name evidence="2" type="ORF">T190423A01A_60132</name>
</gene>
<proteinExistence type="predicted"/>
<accession>A0ABP1F2D8</accession>
<keyword evidence="1" id="KW-0812">Transmembrane</keyword>
<dbReference type="Proteomes" id="UP001497527">
    <property type="component" value="Unassembled WGS sequence"/>
</dbReference>
<protein>
    <submittedName>
        <fullName evidence="2">Uncharacterized protein</fullName>
    </submittedName>
</protein>
<name>A0ABP1F2D8_9FLAO</name>
<evidence type="ECO:0000313" key="3">
    <source>
        <dbReference type="Proteomes" id="UP001497527"/>
    </source>
</evidence>
<keyword evidence="1" id="KW-1133">Transmembrane helix</keyword>
<evidence type="ECO:0000256" key="1">
    <source>
        <dbReference type="SAM" id="Phobius"/>
    </source>
</evidence>
<keyword evidence="3" id="KW-1185">Reference proteome</keyword>